<dbReference type="Proteomes" id="UP000218231">
    <property type="component" value="Unassembled WGS sequence"/>
</dbReference>
<dbReference type="InterPro" id="IPR050579">
    <property type="entry name" value="PMP-22/EMP/MP20-like"/>
</dbReference>
<feature type="transmembrane region" description="Helical" evidence="6">
    <location>
        <begin position="283"/>
        <end position="305"/>
    </location>
</feature>
<comment type="subcellular location">
    <subcellularLocation>
        <location evidence="1">Membrane</location>
        <topology evidence="1">Multi-pass membrane protein</topology>
    </subcellularLocation>
</comment>
<evidence type="ECO:0000256" key="4">
    <source>
        <dbReference type="ARBA" id="ARBA00023136"/>
    </source>
</evidence>
<dbReference type="EMBL" id="LIAE01006521">
    <property type="protein sequence ID" value="PAV88331.1"/>
    <property type="molecule type" value="Genomic_DNA"/>
</dbReference>
<feature type="transmembrane region" description="Helical" evidence="6">
    <location>
        <begin position="249"/>
        <end position="271"/>
    </location>
</feature>
<dbReference type="PANTHER" id="PTHR10671:SF54">
    <property type="entry name" value="CLC-LIKE PROTEIN 2"/>
    <property type="match status" value="1"/>
</dbReference>
<evidence type="ECO:0008006" key="9">
    <source>
        <dbReference type="Google" id="ProtNLM"/>
    </source>
</evidence>
<evidence type="ECO:0000256" key="1">
    <source>
        <dbReference type="ARBA" id="ARBA00004141"/>
    </source>
</evidence>
<protein>
    <recommendedName>
        <fullName evidence="9">Clc-like protein</fullName>
    </recommendedName>
</protein>
<dbReference type="GO" id="GO:0005886">
    <property type="term" value="C:plasma membrane"/>
    <property type="evidence" value="ECO:0007669"/>
    <property type="project" value="TreeGrafter"/>
</dbReference>
<evidence type="ECO:0000313" key="8">
    <source>
        <dbReference type="Proteomes" id="UP000218231"/>
    </source>
</evidence>
<dbReference type="STRING" id="2018661.A0A2A2LQ10"/>
<dbReference type="FunFam" id="1.20.140.150:FF:000042">
    <property type="entry name" value="Clc-like protein 2"/>
    <property type="match status" value="1"/>
</dbReference>
<keyword evidence="2 6" id="KW-0812">Transmembrane</keyword>
<evidence type="ECO:0000256" key="6">
    <source>
        <dbReference type="SAM" id="Phobius"/>
    </source>
</evidence>
<dbReference type="PANTHER" id="PTHR10671">
    <property type="entry name" value="EPITHELIAL MEMBRANE PROTEIN-RELATED"/>
    <property type="match status" value="1"/>
</dbReference>
<keyword evidence="8" id="KW-1185">Reference proteome</keyword>
<feature type="transmembrane region" description="Helical" evidence="6">
    <location>
        <begin position="326"/>
        <end position="354"/>
    </location>
</feature>
<name>A0A2A2LQ10_9BILA</name>
<dbReference type="Gene3D" id="1.20.140.150">
    <property type="match status" value="1"/>
</dbReference>
<feature type="transmembrane region" description="Helical" evidence="6">
    <location>
        <begin position="12"/>
        <end position="34"/>
    </location>
</feature>
<reference evidence="7 8" key="1">
    <citation type="journal article" date="2017" name="Curr. Biol.">
        <title>Genome architecture and evolution of a unichromosomal asexual nematode.</title>
        <authorList>
            <person name="Fradin H."/>
            <person name="Zegar C."/>
            <person name="Gutwein M."/>
            <person name="Lucas J."/>
            <person name="Kovtun M."/>
            <person name="Corcoran D."/>
            <person name="Baugh L.R."/>
            <person name="Kiontke K."/>
            <person name="Gunsalus K."/>
            <person name="Fitch D.H."/>
            <person name="Piano F."/>
        </authorList>
    </citation>
    <scope>NUCLEOTIDE SEQUENCE [LARGE SCALE GENOMIC DNA]</scope>
    <source>
        <strain evidence="7">PF1309</strain>
    </source>
</reference>
<keyword evidence="3 6" id="KW-1133">Transmembrane helix</keyword>
<evidence type="ECO:0000256" key="3">
    <source>
        <dbReference type="ARBA" id="ARBA00022989"/>
    </source>
</evidence>
<feature type="transmembrane region" description="Helical" evidence="6">
    <location>
        <begin position="174"/>
        <end position="198"/>
    </location>
</feature>
<evidence type="ECO:0000313" key="7">
    <source>
        <dbReference type="EMBL" id="PAV88331.1"/>
    </source>
</evidence>
<comment type="caution">
    <text evidence="7">The sequence shown here is derived from an EMBL/GenBank/DDBJ whole genome shotgun (WGS) entry which is preliminary data.</text>
</comment>
<evidence type="ECO:0000256" key="5">
    <source>
        <dbReference type="ARBA" id="ARBA00060861"/>
    </source>
</evidence>
<keyword evidence="4 6" id="KW-0472">Membrane</keyword>
<dbReference type="Pfam" id="PF07062">
    <property type="entry name" value="Clc-like"/>
    <property type="match status" value="2"/>
</dbReference>
<gene>
    <name evidence="7" type="ORF">WR25_07577</name>
</gene>
<proteinExistence type="inferred from homology"/>
<dbReference type="OrthoDB" id="5783969at2759"/>
<dbReference type="AlphaFoldDB" id="A0A2A2LQ10"/>
<dbReference type="InterPro" id="IPR017974">
    <property type="entry name" value="Claudin_CS"/>
</dbReference>
<organism evidence="7 8">
    <name type="scientific">Diploscapter pachys</name>
    <dbReference type="NCBI Taxonomy" id="2018661"/>
    <lineage>
        <taxon>Eukaryota</taxon>
        <taxon>Metazoa</taxon>
        <taxon>Ecdysozoa</taxon>
        <taxon>Nematoda</taxon>
        <taxon>Chromadorea</taxon>
        <taxon>Rhabditida</taxon>
        <taxon>Rhabditina</taxon>
        <taxon>Rhabditomorpha</taxon>
        <taxon>Rhabditoidea</taxon>
        <taxon>Rhabditidae</taxon>
        <taxon>Diploscapter</taxon>
    </lineage>
</organism>
<accession>A0A2A2LQ10</accession>
<dbReference type="InterPro" id="IPR010761">
    <property type="entry name" value="Clc_prot-like"/>
</dbReference>
<feature type="transmembrane region" description="Helical" evidence="6">
    <location>
        <begin position="131"/>
        <end position="154"/>
    </location>
</feature>
<feature type="transmembrane region" description="Helical" evidence="6">
    <location>
        <begin position="96"/>
        <end position="119"/>
    </location>
</feature>
<comment type="similarity">
    <text evidence="5">Belongs to the Clc family.</text>
</comment>
<sequence>MKLSKDRLYLQIPAIILTFIAFILVFVAIVTPAWQVAYARELRQWIQSGLWLSCQTRPNGMYSCTYTFTKDDFDFYTSAEVVNIRTPAFYQWQRTLLYFILLGQLFAVISLVFFCIGNMNYRGKYAAIGQTILLAIATLIICGCMLTFMVFSFMVQYRFYHVSVSGIYEKHIGYSYFIAVCGAIIYLISTIFSLVYAVKQFRENRWASGGSLQTFNTQVAYDLDVNTRVDSGLWLYCPGNTQSWHYTVLYMNIVVMTMLGISFLAAIVAYFKPAYIRKATIVLDVFLPIAGLLLAISLGIFMANAEMLESKYLIGHKRAFEKEFGYSFYLAGLSLLFICMACLMAILVTTYAFFINPPPAYEDSVRQQYFEEQIQKPLPSAMKHDLYRDKLNNTWEGGTSTPVSGMMHPLPALDTSHGSYIPPARSPTGQFIPNTRHFYSYA</sequence>
<evidence type="ECO:0000256" key="2">
    <source>
        <dbReference type="ARBA" id="ARBA00022692"/>
    </source>
</evidence>
<dbReference type="PROSITE" id="PS01346">
    <property type="entry name" value="CLAUDIN"/>
    <property type="match status" value="1"/>
</dbReference>